<name>A0A0F9E289_9ZZZZ</name>
<protein>
    <submittedName>
        <fullName evidence="1">Uncharacterized protein</fullName>
    </submittedName>
</protein>
<comment type="caution">
    <text evidence="1">The sequence shown here is derived from an EMBL/GenBank/DDBJ whole genome shotgun (WGS) entry which is preliminary data.</text>
</comment>
<sequence length="118" mass="13597">MLLFQVSYDRFKEEIMHEKMQPGDRNQLECDDMGNTVAYYLTSLDRKLAFVYVVSKAEITPVQTLYLAPLSKLSKTITESNFNQLLSIGRTLERIELSLQQKPLQEKVIETVVIPSEP</sequence>
<proteinExistence type="predicted"/>
<organism evidence="1">
    <name type="scientific">marine sediment metagenome</name>
    <dbReference type="NCBI Taxonomy" id="412755"/>
    <lineage>
        <taxon>unclassified sequences</taxon>
        <taxon>metagenomes</taxon>
        <taxon>ecological metagenomes</taxon>
    </lineage>
</organism>
<reference evidence="1" key="1">
    <citation type="journal article" date="2015" name="Nature">
        <title>Complex archaea that bridge the gap between prokaryotes and eukaryotes.</title>
        <authorList>
            <person name="Spang A."/>
            <person name="Saw J.H."/>
            <person name="Jorgensen S.L."/>
            <person name="Zaremba-Niedzwiedzka K."/>
            <person name="Martijn J."/>
            <person name="Lind A.E."/>
            <person name="van Eijk R."/>
            <person name="Schleper C."/>
            <person name="Guy L."/>
            <person name="Ettema T.J."/>
        </authorList>
    </citation>
    <scope>NUCLEOTIDE SEQUENCE</scope>
</reference>
<evidence type="ECO:0000313" key="1">
    <source>
        <dbReference type="EMBL" id="KKL68133.1"/>
    </source>
</evidence>
<dbReference type="AlphaFoldDB" id="A0A0F9E289"/>
<accession>A0A0F9E289</accession>
<dbReference type="EMBL" id="LAZR01026630">
    <property type="protein sequence ID" value="KKL68133.1"/>
    <property type="molecule type" value="Genomic_DNA"/>
</dbReference>
<gene>
    <name evidence="1" type="ORF">LCGC14_2128040</name>
</gene>